<dbReference type="AlphaFoldDB" id="Q0UJJ4"/>
<proteinExistence type="predicted"/>
<organism evidence="1 2">
    <name type="scientific">Phaeosphaeria nodorum (strain SN15 / ATCC MYA-4574 / FGSC 10173)</name>
    <name type="common">Glume blotch fungus</name>
    <name type="synonym">Parastagonospora nodorum</name>
    <dbReference type="NCBI Taxonomy" id="321614"/>
    <lineage>
        <taxon>Eukaryota</taxon>
        <taxon>Fungi</taxon>
        <taxon>Dikarya</taxon>
        <taxon>Ascomycota</taxon>
        <taxon>Pezizomycotina</taxon>
        <taxon>Dothideomycetes</taxon>
        <taxon>Pleosporomycetidae</taxon>
        <taxon>Pleosporales</taxon>
        <taxon>Pleosporineae</taxon>
        <taxon>Phaeosphaeriaceae</taxon>
        <taxon>Parastagonospora</taxon>
    </lineage>
</organism>
<reference evidence="2" key="1">
    <citation type="journal article" date="2007" name="Plant Cell">
        <title>Dothideomycete-plant interactions illuminated by genome sequencing and EST analysis of the wheat pathogen Stagonospora nodorum.</title>
        <authorList>
            <person name="Hane J.K."/>
            <person name="Lowe R.G."/>
            <person name="Solomon P.S."/>
            <person name="Tan K.C."/>
            <person name="Schoch C.L."/>
            <person name="Spatafora J.W."/>
            <person name="Crous P.W."/>
            <person name="Kodira C."/>
            <person name="Birren B.W."/>
            <person name="Galagan J.E."/>
            <person name="Torriani S.F."/>
            <person name="McDonald B.A."/>
            <person name="Oliver R.P."/>
        </authorList>
    </citation>
    <scope>NUCLEOTIDE SEQUENCE [LARGE SCALE GENOMIC DNA]</scope>
    <source>
        <strain evidence="2">SN15 / ATCC MYA-4574 / FGSC 10173</strain>
    </source>
</reference>
<evidence type="ECO:0000313" key="1">
    <source>
        <dbReference type="EMBL" id="EAT84346.1"/>
    </source>
</evidence>
<gene>
    <name evidence="1" type="ORF">SNOG_08070</name>
</gene>
<dbReference type="EMBL" id="CH445336">
    <property type="protein sequence ID" value="EAT84346.1"/>
    <property type="molecule type" value="Genomic_DNA"/>
</dbReference>
<evidence type="ECO:0000313" key="2">
    <source>
        <dbReference type="Proteomes" id="UP000001055"/>
    </source>
</evidence>
<dbReference type="InParanoid" id="Q0UJJ4"/>
<protein>
    <submittedName>
        <fullName evidence="1">Uncharacterized protein</fullName>
    </submittedName>
</protein>
<dbReference type="Proteomes" id="UP000001055">
    <property type="component" value="Unassembled WGS sequence"/>
</dbReference>
<dbReference type="GeneID" id="5975295"/>
<dbReference type="RefSeq" id="XP_001798397.1">
    <property type="nucleotide sequence ID" value="XM_001798345.1"/>
</dbReference>
<sequence length="33" mass="3686">MCTLSKTRKRQTFTAWDSIKTAVLQPETAQSAS</sequence>
<accession>Q0UJJ4</accession>
<dbReference type="KEGG" id="pno:SNOG_08070"/>
<name>Q0UJJ4_PHANO</name>